<dbReference type="EMBL" id="PGOL01002323">
    <property type="protein sequence ID" value="PKI48834.1"/>
    <property type="molecule type" value="Genomic_DNA"/>
</dbReference>
<dbReference type="AlphaFoldDB" id="A0A2I0IXY1"/>
<gene>
    <name evidence="2" type="ORF">CRG98_030772</name>
</gene>
<dbReference type="Proteomes" id="UP000233551">
    <property type="component" value="Unassembled WGS sequence"/>
</dbReference>
<evidence type="ECO:0000256" key="1">
    <source>
        <dbReference type="SAM" id="MobiDB-lite"/>
    </source>
</evidence>
<keyword evidence="3" id="KW-1185">Reference proteome</keyword>
<protein>
    <submittedName>
        <fullName evidence="2">Uncharacterized protein</fullName>
    </submittedName>
</protein>
<reference evidence="2 3" key="1">
    <citation type="submission" date="2017-11" db="EMBL/GenBank/DDBJ databases">
        <title>De-novo sequencing of pomegranate (Punica granatum L.) genome.</title>
        <authorList>
            <person name="Akparov Z."/>
            <person name="Amiraslanov A."/>
            <person name="Hajiyeva S."/>
            <person name="Abbasov M."/>
            <person name="Kaur K."/>
            <person name="Hamwieh A."/>
            <person name="Solovyev V."/>
            <person name="Salamov A."/>
            <person name="Braich B."/>
            <person name="Kosarev P."/>
            <person name="Mahmoud A."/>
            <person name="Hajiyev E."/>
            <person name="Babayeva S."/>
            <person name="Izzatullayeva V."/>
            <person name="Mammadov A."/>
            <person name="Mammadov A."/>
            <person name="Sharifova S."/>
            <person name="Ojaghi J."/>
            <person name="Eynullazada K."/>
            <person name="Bayramov B."/>
            <person name="Abdulazimova A."/>
            <person name="Shahmuradov I."/>
        </authorList>
    </citation>
    <scope>NUCLEOTIDE SEQUENCE [LARGE SCALE GENOMIC DNA]</scope>
    <source>
        <strain evidence="3">cv. AG2017</strain>
        <tissue evidence="2">Leaf</tissue>
    </source>
</reference>
<proteinExistence type="predicted"/>
<feature type="non-terminal residue" evidence="2">
    <location>
        <position position="197"/>
    </location>
</feature>
<evidence type="ECO:0000313" key="2">
    <source>
        <dbReference type="EMBL" id="PKI48834.1"/>
    </source>
</evidence>
<sequence length="197" mass="20481">MSEQVARLSLSLSLSVGLELGLSLSPLLILTSDSLTAGAPVERKLETFGVALFEVSSDTHLSPRPLCFGRVGGNGGNQEVLTEGRGRESWCCGVACGGRGNQQEEERASERLGRVVVRGETFMSFGGFLDSTTSSSSGGGLVGDKAISLPYNNNTGSSRKDEPSSINMPSGAISQPRLVAPSLAKSMFNSPGLSLAL</sequence>
<accession>A0A2I0IXY1</accession>
<name>A0A2I0IXY1_PUNGR</name>
<dbReference type="STRING" id="22663.A0A2I0IXY1"/>
<feature type="region of interest" description="Disordered" evidence="1">
    <location>
        <begin position="151"/>
        <end position="173"/>
    </location>
</feature>
<comment type="caution">
    <text evidence="2">The sequence shown here is derived from an EMBL/GenBank/DDBJ whole genome shotgun (WGS) entry which is preliminary data.</text>
</comment>
<evidence type="ECO:0000313" key="3">
    <source>
        <dbReference type="Proteomes" id="UP000233551"/>
    </source>
</evidence>
<organism evidence="2 3">
    <name type="scientific">Punica granatum</name>
    <name type="common">Pomegranate</name>
    <dbReference type="NCBI Taxonomy" id="22663"/>
    <lineage>
        <taxon>Eukaryota</taxon>
        <taxon>Viridiplantae</taxon>
        <taxon>Streptophyta</taxon>
        <taxon>Embryophyta</taxon>
        <taxon>Tracheophyta</taxon>
        <taxon>Spermatophyta</taxon>
        <taxon>Magnoliopsida</taxon>
        <taxon>eudicotyledons</taxon>
        <taxon>Gunneridae</taxon>
        <taxon>Pentapetalae</taxon>
        <taxon>rosids</taxon>
        <taxon>malvids</taxon>
        <taxon>Myrtales</taxon>
        <taxon>Lythraceae</taxon>
        <taxon>Punica</taxon>
    </lineage>
</organism>